<gene>
    <name evidence="1" type="ORF">HCI99_08795</name>
</gene>
<dbReference type="InterPro" id="IPR018916">
    <property type="entry name" value="DUF2481"/>
</dbReference>
<dbReference type="Proteomes" id="UP000533953">
    <property type="component" value="Unassembled WGS sequence"/>
</dbReference>
<sequence>MIQTSILPDNKRKQIEIMHQITLLQQQPRTKRKVKKLRTKLEKLMDKRDEAKRCIFVTNTINGIAKELGFNDLFSIHFDRIREQEITIEEIAVHFDMSEKAVAKRLTKLGVIKEK</sequence>
<name>A0A7X1CBZ8_9LIST</name>
<dbReference type="Pfam" id="PF10654">
    <property type="entry name" value="DUF2481"/>
    <property type="match status" value="1"/>
</dbReference>
<accession>A0A7X1CBZ8</accession>
<evidence type="ECO:0000313" key="1">
    <source>
        <dbReference type="EMBL" id="MBC1491928.1"/>
    </source>
</evidence>
<protein>
    <submittedName>
        <fullName evidence="1">Uncharacterized protein</fullName>
    </submittedName>
</protein>
<dbReference type="AlphaFoldDB" id="A0A7X1CBZ8"/>
<organism evidence="1 2">
    <name type="scientific">Listeria booriae</name>
    <dbReference type="NCBI Taxonomy" id="1552123"/>
    <lineage>
        <taxon>Bacteria</taxon>
        <taxon>Bacillati</taxon>
        <taxon>Bacillota</taxon>
        <taxon>Bacilli</taxon>
        <taxon>Bacillales</taxon>
        <taxon>Listeriaceae</taxon>
        <taxon>Listeria</taxon>
    </lineage>
</organism>
<evidence type="ECO:0000313" key="2">
    <source>
        <dbReference type="Proteomes" id="UP000533953"/>
    </source>
</evidence>
<reference evidence="1 2" key="1">
    <citation type="submission" date="2020-03" db="EMBL/GenBank/DDBJ databases">
        <title>Soil Listeria distribution.</title>
        <authorList>
            <person name="Liao J."/>
            <person name="Wiedmann M."/>
        </authorList>
    </citation>
    <scope>NUCLEOTIDE SEQUENCE [LARGE SCALE GENOMIC DNA]</scope>
    <source>
        <strain evidence="1 2">FSL L7-1547</strain>
    </source>
</reference>
<dbReference type="RefSeq" id="WP_185417429.1">
    <property type="nucleotide sequence ID" value="NZ_JAASTX010000009.1"/>
</dbReference>
<comment type="caution">
    <text evidence="1">The sequence shown here is derived from an EMBL/GenBank/DDBJ whole genome shotgun (WGS) entry which is preliminary data.</text>
</comment>
<proteinExistence type="predicted"/>
<dbReference type="EMBL" id="JAASTX010000009">
    <property type="protein sequence ID" value="MBC1491928.1"/>
    <property type="molecule type" value="Genomic_DNA"/>
</dbReference>